<comment type="caution">
    <text evidence="3">The sequence shown here is derived from an EMBL/GenBank/DDBJ whole genome shotgun (WGS) entry which is preliminary data.</text>
</comment>
<organism evidence="3 4">
    <name type="scientific">Billgrantia campisalis</name>
    <dbReference type="NCBI Taxonomy" id="74661"/>
    <lineage>
        <taxon>Bacteria</taxon>
        <taxon>Pseudomonadati</taxon>
        <taxon>Pseudomonadota</taxon>
        <taxon>Gammaproteobacteria</taxon>
        <taxon>Oceanospirillales</taxon>
        <taxon>Halomonadaceae</taxon>
        <taxon>Billgrantia</taxon>
    </lineage>
</organism>
<dbReference type="Gene3D" id="2.60.40.3340">
    <property type="entry name" value="Domain of unknown function DUF4426"/>
    <property type="match status" value="1"/>
</dbReference>
<feature type="signal peptide" evidence="1">
    <location>
        <begin position="1"/>
        <end position="25"/>
    </location>
</feature>
<proteinExistence type="predicted"/>
<dbReference type="Pfam" id="PF14467">
    <property type="entry name" value="DUF4426"/>
    <property type="match status" value="1"/>
</dbReference>
<dbReference type="EMBL" id="JABFUC010000017">
    <property type="protein sequence ID" value="MCG6659559.1"/>
    <property type="molecule type" value="Genomic_DNA"/>
</dbReference>
<accession>A0ABS9PCQ6</accession>
<dbReference type="InterPro" id="IPR025218">
    <property type="entry name" value="DUF4426"/>
</dbReference>
<evidence type="ECO:0000256" key="1">
    <source>
        <dbReference type="SAM" id="SignalP"/>
    </source>
</evidence>
<protein>
    <submittedName>
        <fullName evidence="3">DUF4426 domain-containing protein</fullName>
    </submittedName>
</protein>
<gene>
    <name evidence="3" type="ORF">HOP52_17550</name>
</gene>
<evidence type="ECO:0000313" key="4">
    <source>
        <dbReference type="Proteomes" id="UP000814385"/>
    </source>
</evidence>
<sequence>MSHRTVLARLATGLALLCLALPLKAQQYERVDNYQIHYSAVSTSFLTAEVAADHNIQRNPAMALLNVSVLEELDDGSTRPVNAQVDGQVGDIGGDVSAPLSFRSLRDGDSISQIAVFRIHDDEPMRFDLQVRYDRNREPASVNFIQRFYIDR</sequence>
<dbReference type="RefSeq" id="WP_238978715.1">
    <property type="nucleotide sequence ID" value="NZ_JABFUC010000017.1"/>
</dbReference>
<name>A0ABS9PCQ6_9GAMM</name>
<evidence type="ECO:0000259" key="2">
    <source>
        <dbReference type="Pfam" id="PF14467"/>
    </source>
</evidence>
<feature type="domain" description="DUF4426" evidence="2">
    <location>
        <begin position="29"/>
        <end position="151"/>
    </location>
</feature>
<dbReference type="Proteomes" id="UP000814385">
    <property type="component" value="Unassembled WGS sequence"/>
</dbReference>
<feature type="chain" id="PRO_5045445506" evidence="1">
    <location>
        <begin position="26"/>
        <end position="152"/>
    </location>
</feature>
<keyword evidence="4" id="KW-1185">Reference proteome</keyword>
<keyword evidence="1" id="KW-0732">Signal</keyword>
<evidence type="ECO:0000313" key="3">
    <source>
        <dbReference type="EMBL" id="MCG6659559.1"/>
    </source>
</evidence>
<reference evidence="3 4" key="1">
    <citation type="submission" date="2020-05" db="EMBL/GenBank/DDBJ databases">
        <title>Comparative genomic analysis of denitrifying bacteria from Halomonas genus.</title>
        <authorList>
            <person name="Wang L."/>
            <person name="Shao Z."/>
        </authorList>
    </citation>
    <scope>NUCLEOTIDE SEQUENCE [LARGE SCALE GENOMIC DNA]</scope>
    <source>
        <strain evidence="3 4">A4</strain>
    </source>
</reference>